<comment type="function">
    <text evidence="17">Catalyzes the transfer of a methyl group from methyl-cobalamin to homocysteine, yielding enzyme-bound cob(I)alamin and methionine. Subsequently, remethylates the cofactor using methyltetrahydrofolate.</text>
</comment>
<dbReference type="EC" id="2.1.1.13" evidence="6"/>
<accession>A0A8A0RJW5</accession>
<dbReference type="UniPathway" id="UPA00051">
    <property type="reaction ID" value="UER00081"/>
</dbReference>
<dbReference type="InterPro" id="IPR036594">
    <property type="entry name" value="Meth_synthase_dom"/>
</dbReference>
<dbReference type="GO" id="GO:0008705">
    <property type="term" value="F:methionine synthase activity"/>
    <property type="evidence" value="ECO:0007669"/>
    <property type="project" value="UniProtKB-EC"/>
</dbReference>
<dbReference type="Gene3D" id="3.20.20.330">
    <property type="entry name" value="Homocysteine-binding-like domain"/>
    <property type="match status" value="1"/>
</dbReference>
<name>A0A8A0RJW5_9FIRM</name>
<comment type="cofactor">
    <cofactor evidence="2 19">
        <name>Zn(2+)</name>
        <dbReference type="ChEBI" id="CHEBI:29105"/>
    </cofactor>
</comment>
<proteinExistence type="inferred from homology"/>
<dbReference type="GO" id="GO:0050667">
    <property type="term" value="P:homocysteine metabolic process"/>
    <property type="evidence" value="ECO:0007669"/>
    <property type="project" value="TreeGrafter"/>
</dbReference>
<feature type="binding site" evidence="19">
    <location>
        <position position="272"/>
    </location>
    <ligand>
        <name>Zn(2+)</name>
        <dbReference type="ChEBI" id="CHEBI:29105"/>
    </ligand>
</feature>
<dbReference type="PROSITE" id="PS50970">
    <property type="entry name" value="HCY"/>
    <property type="match status" value="1"/>
</dbReference>
<sequence length="806" mass="86801">MAFNLLNEIQKRIVVFDGAMGTLLLEKGLVREVCPESLNITHGDVIQEIHTRYIEAGARVVQSNTFGANRIKLKEWGLESRVEEINTLALTYARKACGNNAVAAASIGPTGKILEPAGSFTFEEALDVFREQIRGVLKGGAQAIIIETMSQLNEARAALIAARELTNLPVICTMTFEKNSRTLMGTEAAAAALVLQSLGADIIGVNCSLGPGELINVVHEMYQVASVPILVQPNAGIPVMEGGQTLYPVGPEEFARLCINLIEAGAGAVGGCCGTTPEHIRALTEATRGLKPPKIAGKRITALTSSTTPLFITETLPVRVIGERINPTGRKDLSEEIKRGIPDGILREAVEQRQAGADILDVNVGVPGIDERAFMERAVREIQKLVDVPLCIDSSNPEAIEGGLKAFCGKALVNSVNGKEESLDAVLPLVKKYGACCIGLTIDERGIPENAEERFQIAKKIIERAGMMGIPREDIIIDCLTLTAGTHQSQVEETLKAIRMVKAYLGNPTALGVSNISFGLPKRDLLNATFLALALGAGLDLPIINPLSKEMMNTVKAFDVLSSRDRASERYIKLFSQNLPEKKQIESHTHPDSEADLGKTLYQSIVEGNRNIAVKVSEKLVLSKADPFKIIQGVIGPALNEVGNLYEEGSYFLPQLLLSAEAVQAAMAKLKLRLEGHEGNNRGKVLLATVKGDIHDIGKNIVRVLMENYGFNVVDLGKDVPPESIVERAGKEHIKVIGLSALMTTTVLNMEKTIELIKQKLPGTSVIVGGAVLTEGYARKIGADYYAPDAMAGVRIVQKIMGVKND</sequence>
<evidence type="ECO:0000256" key="15">
    <source>
        <dbReference type="ARBA" id="ARBA00023167"/>
    </source>
</evidence>
<dbReference type="Pfam" id="PF02607">
    <property type="entry name" value="B12-binding_2"/>
    <property type="match status" value="1"/>
</dbReference>
<dbReference type="InterPro" id="IPR036589">
    <property type="entry name" value="HCY_dom_sf"/>
</dbReference>
<dbReference type="InterPro" id="IPR011005">
    <property type="entry name" value="Dihydropteroate_synth-like_sf"/>
</dbReference>
<dbReference type="InterPro" id="IPR003726">
    <property type="entry name" value="HCY_dom"/>
</dbReference>
<dbReference type="CDD" id="cd02070">
    <property type="entry name" value="corrinoid_protein_B12-BD"/>
    <property type="match status" value="1"/>
</dbReference>
<dbReference type="AlphaFoldDB" id="A0A8A0RJW5"/>
<feature type="binding site" evidence="19">
    <location>
        <position position="273"/>
    </location>
    <ligand>
        <name>Zn(2+)</name>
        <dbReference type="ChEBI" id="CHEBI:29105"/>
    </ligand>
</feature>
<dbReference type="PROSITE" id="PS51332">
    <property type="entry name" value="B12_BINDING"/>
    <property type="match status" value="1"/>
</dbReference>
<evidence type="ECO:0000256" key="3">
    <source>
        <dbReference type="ARBA" id="ARBA00001956"/>
    </source>
</evidence>
<dbReference type="PROSITE" id="PS51337">
    <property type="entry name" value="B12_BINDING_NTER"/>
    <property type="match status" value="1"/>
</dbReference>
<dbReference type="PANTHER" id="PTHR45833:SF1">
    <property type="entry name" value="METHIONINE SYNTHASE"/>
    <property type="match status" value="1"/>
</dbReference>
<evidence type="ECO:0000256" key="13">
    <source>
        <dbReference type="ARBA" id="ARBA00022723"/>
    </source>
</evidence>
<keyword evidence="12" id="KW-0949">S-adenosyl-L-methionine</keyword>
<evidence type="ECO:0000256" key="12">
    <source>
        <dbReference type="ARBA" id="ARBA00022691"/>
    </source>
</evidence>
<dbReference type="InterPro" id="IPR036724">
    <property type="entry name" value="Cobalamin-bd_sf"/>
</dbReference>
<feature type="domain" description="Pterin-binding" evidence="21">
    <location>
        <begin position="318"/>
        <end position="562"/>
    </location>
</feature>
<evidence type="ECO:0000256" key="5">
    <source>
        <dbReference type="ARBA" id="ARBA00010398"/>
    </source>
</evidence>
<comment type="catalytic activity">
    <reaction evidence="1">
        <text>(6S)-5-methyl-5,6,7,8-tetrahydrofolate + L-homocysteine = (6S)-5,6,7,8-tetrahydrofolate + L-methionine</text>
        <dbReference type="Rhea" id="RHEA:11172"/>
        <dbReference type="ChEBI" id="CHEBI:18608"/>
        <dbReference type="ChEBI" id="CHEBI:57453"/>
        <dbReference type="ChEBI" id="CHEBI:57844"/>
        <dbReference type="ChEBI" id="CHEBI:58199"/>
        <dbReference type="EC" id="2.1.1.13"/>
    </reaction>
</comment>
<organism evidence="24 25">
    <name type="scientific">Koleobacter methoxysyntrophicus</name>
    <dbReference type="NCBI Taxonomy" id="2751313"/>
    <lineage>
        <taxon>Bacteria</taxon>
        <taxon>Bacillati</taxon>
        <taxon>Bacillota</taxon>
        <taxon>Clostridia</taxon>
        <taxon>Koleobacterales</taxon>
        <taxon>Koleobacteraceae</taxon>
        <taxon>Koleobacter</taxon>
    </lineage>
</organism>
<keyword evidence="15" id="KW-0486">Methionine biosynthesis</keyword>
<dbReference type="EMBL" id="CP059066">
    <property type="protein sequence ID" value="QSQ08513.1"/>
    <property type="molecule type" value="Genomic_DNA"/>
</dbReference>
<evidence type="ECO:0000259" key="21">
    <source>
        <dbReference type="PROSITE" id="PS50972"/>
    </source>
</evidence>
<dbReference type="GO" id="GO:0046872">
    <property type="term" value="F:metal ion binding"/>
    <property type="evidence" value="ECO:0007669"/>
    <property type="project" value="UniProtKB-KW"/>
</dbReference>
<evidence type="ECO:0000256" key="17">
    <source>
        <dbReference type="ARBA" id="ARBA00025552"/>
    </source>
</evidence>
<dbReference type="Pfam" id="PF02574">
    <property type="entry name" value="S-methyl_trans"/>
    <property type="match status" value="1"/>
</dbReference>
<keyword evidence="14 19" id="KW-0862">Zinc</keyword>
<dbReference type="Proteomes" id="UP000662904">
    <property type="component" value="Chromosome"/>
</dbReference>
<evidence type="ECO:0000256" key="1">
    <source>
        <dbReference type="ARBA" id="ARBA00001700"/>
    </source>
</evidence>
<evidence type="ECO:0000256" key="10">
    <source>
        <dbReference type="ARBA" id="ARBA00022628"/>
    </source>
</evidence>
<dbReference type="Pfam" id="PF02310">
    <property type="entry name" value="B12-binding"/>
    <property type="match status" value="1"/>
</dbReference>
<evidence type="ECO:0000256" key="2">
    <source>
        <dbReference type="ARBA" id="ARBA00001947"/>
    </source>
</evidence>
<evidence type="ECO:0000256" key="18">
    <source>
        <dbReference type="ARBA" id="ARBA00031040"/>
    </source>
</evidence>
<dbReference type="NCBIfam" id="NF005719">
    <property type="entry name" value="PRK07535.1"/>
    <property type="match status" value="1"/>
</dbReference>
<dbReference type="SUPFAM" id="SSF51717">
    <property type="entry name" value="Dihydropteroate synthetase-like"/>
    <property type="match status" value="1"/>
</dbReference>
<evidence type="ECO:0000256" key="11">
    <source>
        <dbReference type="ARBA" id="ARBA00022679"/>
    </source>
</evidence>
<dbReference type="InterPro" id="IPR000489">
    <property type="entry name" value="Pterin-binding_dom"/>
</dbReference>
<feature type="domain" description="B12-binding N-terminal" evidence="23">
    <location>
        <begin position="588"/>
        <end position="682"/>
    </location>
</feature>
<evidence type="ECO:0000256" key="19">
    <source>
        <dbReference type="PROSITE-ProRule" id="PRU00333"/>
    </source>
</evidence>
<dbReference type="PANTHER" id="PTHR45833">
    <property type="entry name" value="METHIONINE SYNTHASE"/>
    <property type="match status" value="1"/>
</dbReference>
<evidence type="ECO:0000256" key="7">
    <source>
        <dbReference type="ARBA" id="ARBA00013998"/>
    </source>
</evidence>
<dbReference type="Gene3D" id="3.40.50.280">
    <property type="entry name" value="Cobalamin-binding domain"/>
    <property type="match status" value="1"/>
</dbReference>
<dbReference type="InterPro" id="IPR050554">
    <property type="entry name" value="Met_Synthase/Corrinoid"/>
</dbReference>
<dbReference type="PROSITE" id="PS50972">
    <property type="entry name" value="PTERIN_BINDING"/>
    <property type="match status" value="1"/>
</dbReference>
<dbReference type="KEGG" id="kme:H0A61_00840"/>
<comment type="cofactor">
    <cofactor evidence="3">
        <name>methylcob(III)alamin</name>
        <dbReference type="ChEBI" id="CHEBI:28115"/>
    </cofactor>
</comment>
<evidence type="ECO:0000313" key="24">
    <source>
        <dbReference type="EMBL" id="QSQ08513.1"/>
    </source>
</evidence>
<keyword evidence="11 19" id="KW-0808">Transferase</keyword>
<dbReference type="InterPro" id="IPR003759">
    <property type="entry name" value="Cbl-bd_cap"/>
</dbReference>
<evidence type="ECO:0000256" key="8">
    <source>
        <dbReference type="ARBA" id="ARBA00022603"/>
    </source>
</evidence>
<evidence type="ECO:0000313" key="25">
    <source>
        <dbReference type="Proteomes" id="UP000662904"/>
    </source>
</evidence>
<keyword evidence="8 19" id="KW-0489">Methyltransferase</keyword>
<comment type="similarity">
    <text evidence="5">Belongs to the vitamin-B12 dependent methionine synthase family.</text>
</comment>
<dbReference type="InterPro" id="IPR017215">
    <property type="entry name" value="MetH_bac"/>
</dbReference>
<evidence type="ECO:0000256" key="16">
    <source>
        <dbReference type="ARBA" id="ARBA00023285"/>
    </source>
</evidence>
<evidence type="ECO:0000256" key="6">
    <source>
        <dbReference type="ARBA" id="ARBA00012032"/>
    </source>
</evidence>
<reference evidence="24" key="1">
    <citation type="submission" date="2020-07" db="EMBL/GenBank/DDBJ databases">
        <title>Koleobacter methoxysyntrophicus gen. nov., sp. nov., a novel anaerobic bacterium isolated from deep subsurface oil field and proposal of Koleobacterales ord. nov. in the phylum Firmicutes.</title>
        <authorList>
            <person name="Sakamoto S."/>
            <person name="Tamaki H."/>
        </authorList>
    </citation>
    <scope>NUCLEOTIDE SEQUENCE</scope>
    <source>
        <strain evidence="24">NRmbB1</strain>
    </source>
</reference>
<comment type="pathway">
    <text evidence="4">Amino-acid biosynthesis; L-methionine biosynthesis via de novo pathway; L-methionine from L-homocysteine (MetH route): step 1/1.</text>
</comment>
<keyword evidence="16" id="KW-0170">Cobalt</keyword>
<feature type="domain" description="Hcy-binding" evidence="20">
    <location>
        <begin position="2"/>
        <end position="287"/>
    </location>
</feature>
<dbReference type="PIRSF" id="PIRSF037472">
    <property type="entry name" value="DHPS_mtfrase"/>
    <property type="match status" value="1"/>
</dbReference>
<keyword evidence="13 19" id="KW-0479">Metal-binding</keyword>
<dbReference type="RefSeq" id="WP_206708724.1">
    <property type="nucleotide sequence ID" value="NZ_CP059066.1"/>
</dbReference>
<evidence type="ECO:0000256" key="4">
    <source>
        <dbReference type="ARBA" id="ARBA00005178"/>
    </source>
</evidence>
<dbReference type="Gene3D" id="1.10.1240.10">
    <property type="entry name" value="Methionine synthase domain"/>
    <property type="match status" value="1"/>
</dbReference>
<gene>
    <name evidence="24" type="primary">metH_3</name>
    <name evidence="24" type="ORF">H0A61_00840</name>
</gene>
<evidence type="ECO:0000259" key="23">
    <source>
        <dbReference type="PROSITE" id="PS51337"/>
    </source>
</evidence>
<protein>
    <recommendedName>
        <fullName evidence="7">Methionine synthase</fullName>
        <ecNumber evidence="6">2.1.1.13</ecNumber>
    </recommendedName>
    <alternativeName>
        <fullName evidence="18">5-methyltetrahydrofolate--homocysteine methyltransferase</fullName>
    </alternativeName>
</protein>
<feature type="domain" description="B12-binding" evidence="22">
    <location>
        <begin position="682"/>
        <end position="806"/>
    </location>
</feature>
<dbReference type="GO" id="GO:0032259">
    <property type="term" value="P:methylation"/>
    <property type="evidence" value="ECO:0007669"/>
    <property type="project" value="UniProtKB-KW"/>
</dbReference>
<evidence type="ECO:0000259" key="20">
    <source>
        <dbReference type="PROSITE" id="PS50970"/>
    </source>
</evidence>
<keyword evidence="9" id="KW-0028">Amino-acid biosynthesis</keyword>
<dbReference type="SUPFAM" id="SSF82282">
    <property type="entry name" value="Homocysteine S-methyltransferase"/>
    <property type="match status" value="1"/>
</dbReference>
<dbReference type="Gene3D" id="3.20.20.20">
    <property type="entry name" value="Dihydropteroate synthase-like"/>
    <property type="match status" value="1"/>
</dbReference>
<keyword evidence="25" id="KW-1185">Reference proteome</keyword>
<dbReference type="SMART" id="SM01018">
    <property type="entry name" value="B12-binding_2"/>
    <property type="match status" value="1"/>
</dbReference>
<dbReference type="SUPFAM" id="SSF47644">
    <property type="entry name" value="Methionine synthase domain"/>
    <property type="match status" value="1"/>
</dbReference>
<dbReference type="GO" id="GO:0031419">
    <property type="term" value="F:cobalamin binding"/>
    <property type="evidence" value="ECO:0007669"/>
    <property type="project" value="UniProtKB-KW"/>
</dbReference>
<dbReference type="Pfam" id="PF00809">
    <property type="entry name" value="Pterin_bind"/>
    <property type="match status" value="1"/>
</dbReference>
<keyword evidence="10" id="KW-0846">Cobalamin</keyword>
<evidence type="ECO:0000256" key="14">
    <source>
        <dbReference type="ARBA" id="ARBA00022833"/>
    </source>
</evidence>
<evidence type="ECO:0000259" key="22">
    <source>
        <dbReference type="PROSITE" id="PS51332"/>
    </source>
</evidence>
<dbReference type="InterPro" id="IPR006158">
    <property type="entry name" value="Cobalamin-bd"/>
</dbReference>
<evidence type="ECO:0000256" key="9">
    <source>
        <dbReference type="ARBA" id="ARBA00022605"/>
    </source>
</evidence>
<feature type="binding site" evidence="19">
    <location>
        <position position="207"/>
    </location>
    <ligand>
        <name>Zn(2+)</name>
        <dbReference type="ChEBI" id="CHEBI:29105"/>
    </ligand>
</feature>
<dbReference type="GO" id="GO:0046653">
    <property type="term" value="P:tetrahydrofolate metabolic process"/>
    <property type="evidence" value="ECO:0007669"/>
    <property type="project" value="TreeGrafter"/>
</dbReference>
<dbReference type="SUPFAM" id="SSF52242">
    <property type="entry name" value="Cobalamin (vitamin B12)-binding domain"/>
    <property type="match status" value="1"/>
</dbReference>
<dbReference type="GO" id="GO:0005829">
    <property type="term" value="C:cytosol"/>
    <property type="evidence" value="ECO:0007669"/>
    <property type="project" value="TreeGrafter"/>
</dbReference>